<feature type="transmembrane region" description="Helical" evidence="8">
    <location>
        <begin position="363"/>
        <end position="382"/>
    </location>
</feature>
<keyword evidence="6 8" id="KW-0472">Membrane</keyword>
<evidence type="ECO:0000256" key="7">
    <source>
        <dbReference type="SAM" id="MobiDB-lite"/>
    </source>
</evidence>
<evidence type="ECO:0000313" key="9">
    <source>
        <dbReference type="EMBL" id="OQD73464.1"/>
    </source>
</evidence>
<comment type="caution">
    <text evidence="9">The sequence shown here is derived from an EMBL/GenBank/DDBJ whole genome shotgun (WGS) entry which is preliminary data.</text>
</comment>
<name>A0A1V6P8Z7_PENDC</name>
<keyword evidence="3" id="KW-0813">Transport</keyword>
<feature type="transmembrane region" description="Helical" evidence="8">
    <location>
        <begin position="323"/>
        <end position="342"/>
    </location>
</feature>
<evidence type="ECO:0000256" key="1">
    <source>
        <dbReference type="ARBA" id="ARBA00004141"/>
    </source>
</evidence>
<feature type="transmembrane region" description="Helical" evidence="8">
    <location>
        <begin position="448"/>
        <end position="466"/>
    </location>
</feature>
<evidence type="ECO:0008006" key="11">
    <source>
        <dbReference type="Google" id="ProtNLM"/>
    </source>
</evidence>
<dbReference type="OMA" id="YNQYRNP"/>
<organism evidence="9 10">
    <name type="scientific">Penicillium decumbens</name>
    <dbReference type="NCBI Taxonomy" id="69771"/>
    <lineage>
        <taxon>Eukaryota</taxon>
        <taxon>Fungi</taxon>
        <taxon>Dikarya</taxon>
        <taxon>Ascomycota</taxon>
        <taxon>Pezizomycotina</taxon>
        <taxon>Eurotiomycetes</taxon>
        <taxon>Eurotiomycetidae</taxon>
        <taxon>Eurotiales</taxon>
        <taxon>Aspergillaceae</taxon>
        <taxon>Penicillium</taxon>
    </lineage>
</organism>
<keyword evidence="10" id="KW-1185">Reference proteome</keyword>
<dbReference type="Proteomes" id="UP000191522">
    <property type="component" value="Unassembled WGS sequence"/>
</dbReference>
<dbReference type="PANTHER" id="PTHR43829:SF24">
    <property type="entry name" value="MIP AQUAPORIN (EUROFUNG)"/>
    <property type="match status" value="1"/>
</dbReference>
<keyword evidence="5 8" id="KW-1133">Transmembrane helix</keyword>
<dbReference type="EMBL" id="MDYL01000015">
    <property type="protein sequence ID" value="OQD73464.1"/>
    <property type="molecule type" value="Genomic_DNA"/>
</dbReference>
<proteinExistence type="inferred from homology"/>
<evidence type="ECO:0000256" key="6">
    <source>
        <dbReference type="ARBA" id="ARBA00023136"/>
    </source>
</evidence>
<feature type="region of interest" description="Disordered" evidence="7">
    <location>
        <begin position="1"/>
        <end position="230"/>
    </location>
</feature>
<reference evidence="10" key="1">
    <citation type="journal article" date="2017" name="Nat. Microbiol.">
        <title>Global analysis of biosynthetic gene clusters reveals vast potential of secondary metabolite production in Penicillium species.</title>
        <authorList>
            <person name="Nielsen J.C."/>
            <person name="Grijseels S."/>
            <person name="Prigent S."/>
            <person name="Ji B."/>
            <person name="Dainat J."/>
            <person name="Nielsen K.F."/>
            <person name="Frisvad J.C."/>
            <person name="Workman M."/>
            <person name="Nielsen J."/>
        </authorList>
    </citation>
    <scope>NUCLEOTIDE SEQUENCE [LARGE SCALE GENOMIC DNA]</scope>
    <source>
        <strain evidence="10">IBT 11843</strain>
    </source>
</reference>
<dbReference type="InterPro" id="IPR023271">
    <property type="entry name" value="Aquaporin-like"/>
</dbReference>
<evidence type="ECO:0000313" key="10">
    <source>
        <dbReference type="Proteomes" id="UP000191522"/>
    </source>
</evidence>
<dbReference type="AlphaFoldDB" id="A0A1V6P8Z7"/>
<feature type="compositionally biased region" description="Polar residues" evidence="7">
    <location>
        <begin position="26"/>
        <end position="40"/>
    </location>
</feature>
<dbReference type="Gene3D" id="1.20.1080.10">
    <property type="entry name" value="Glycerol uptake facilitator protein"/>
    <property type="match status" value="1"/>
</dbReference>
<feature type="compositionally biased region" description="Polar residues" evidence="7">
    <location>
        <begin position="106"/>
        <end position="127"/>
    </location>
</feature>
<accession>A0A1V6P8Z7</accession>
<dbReference type="STRING" id="69771.A0A1V6P8Z7"/>
<feature type="compositionally biased region" description="Polar residues" evidence="7">
    <location>
        <begin position="206"/>
        <end position="230"/>
    </location>
</feature>
<evidence type="ECO:0000256" key="8">
    <source>
        <dbReference type="SAM" id="Phobius"/>
    </source>
</evidence>
<dbReference type="Pfam" id="PF00230">
    <property type="entry name" value="MIP"/>
    <property type="match status" value="1"/>
</dbReference>
<dbReference type="PRINTS" id="PR00783">
    <property type="entry name" value="MINTRINSICP"/>
</dbReference>
<dbReference type="InterPro" id="IPR050363">
    <property type="entry name" value="MIP/Aquaporin"/>
</dbReference>
<dbReference type="GO" id="GO:0015250">
    <property type="term" value="F:water channel activity"/>
    <property type="evidence" value="ECO:0007669"/>
    <property type="project" value="TreeGrafter"/>
</dbReference>
<evidence type="ECO:0000256" key="4">
    <source>
        <dbReference type="ARBA" id="ARBA00022692"/>
    </source>
</evidence>
<protein>
    <recommendedName>
        <fullName evidence="11">Aquaporin</fullName>
    </recommendedName>
</protein>
<dbReference type="CDD" id="cd00333">
    <property type="entry name" value="MIP"/>
    <property type="match status" value="1"/>
</dbReference>
<dbReference type="GO" id="GO:0005886">
    <property type="term" value="C:plasma membrane"/>
    <property type="evidence" value="ECO:0007669"/>
    <property type="project" value="TreeGrafter"/>
</dbReference>
<dbReference type="PANTHER" id="PTHR43829">
    <property type="entry name" value="AQUAPORIN OR AQUAGLYCEROPORIN RELATED"/>
    <property type="match status" value="1"/>
</dbReference>
<feature type="transmembrane region" description="Helical" evidence="8">
    <location>
        <begin position="418"/>
        <end position="436"/>
    </location>
</feature>
<dbReference type="GO" id="GO:0015254">
    <property type="term" value="F:glycerol channel activity"/>
    <property type="evidence" value="ECO:0007669"/>
    <property type="project" value="TreeGrafter"/>
</dbReference>
<dbReference type="InterPro" id="IPR000425">
    <property type="entry name" value="MIP"/>
</dbReference>
<evidence type="ECO:0000256" key="3">
    <source>
        <dbReference type="ARBA" id="ARBA00022448"/>
    </source>
</evidence>
<feature type="compositionally biased region" description="Basic and acidic residues" evidence="7">
    <location>
        <begin position="176"/>
        <end position="185"/>
    </location>
</feature>
<keyword evidence="4 8" id="KW-0812">Transmembrane</keyword>
<evidence type="ECO:0000256" key="5">
    <source>
        <dbReference type="ARBA" id="ARBA00022989"/>
    </source>
</evidence>
<gene>
    <name evidence="9" type="ORF">PENDEC_c015G05334</name>
</gene>
<comment type="subcellular location">
    <subcellularLocation>
        <location evidence="1">Membrane</location>
        <topology evidence="1">Multi-pass membrane protein</topology>
    </subcellularLocation>
</comment>
<dbReference type="OrthoDB" id="3222at2759"/>
<comment type="similarity">
    <text evidence="2">Belongs to the MIP/aquaporin (TC 1.A.8) family.</text>
</comment>
<feature type="compositionally biased region" description="Basic and acidic residues" evidence="7">
    <location>
        <begin position="144"/>
        <end position="159"/>
    </location>
</feature>
<feature type="compositionally biased region" description="Low complexity" evidence="7">
    <location>
        <begin position="54"/>
        <end position="72"/>
    </location>
</feature>
<evidence type="ECO:0000256" key="2">
    <source>
        <dbReference type="ARBA" id="ARBA00006175"/>
    </source>
</evidence>
<sequence>MGEQRGEYPRSPPGSQLHPIEERESSPNSSGSVETLTASPEKQPDEPHTPGPSKQQLELEQQNQEKLQNENLPAHNERPPPRPSRPSMAREPTESGSVYYGHQIPSLGNRTRSQQQASQWPTHSLAGNNMGAHQPQQGSVYVEDEYRQRNPRYGRENEKPIWGLAKPLPRVVRPGMRRDKKDKTKAQKAPPPGDSAPVPEIDATPEVSSPQPGSQEQGDPSYSSTAQQGLAKQTVYAPQPDGLLRPMELEADHSMSEDTNTNQPTEEQPQEEFLNSWAKIRHYMKEPFAEFLATTVAVLIGLCGTLAVSTGGTKAGTRLSENWSWGLGFMVGIYLAGGISGAHLNPGISITLCIFRGFPVRRCCYYVVAQTLGAITAAGLTYCLYRDSILSLAPTASPGTTGLGFYTEPQPHVSSATAFFNEFVADAVLLCVILAMGDDSNAPPGAGMHSFVIGLVVYVLCICLGFNTGGCLNPVRDFGPRLVALMAGYGGHTFTDHQGWWFWGCWVATISGCLTGGSLYDTFIFIGGESPINYPPRRWHRARLKKESKWRKRLSFGKEKVPELEDGIKDLEGEST</sequence>
<feature type="transmembrane region" description="Helical" evidence="8">
    <location>
        <begin position="288"/>
        <end position="311"/>
    </location>
</feature>
<dbReference type="NCBIfam" id="TIGR00861">
    <property type="entry name" value="MIP"/>
    <property type="match status" value="1"/>
</dbReference>
<feature type="transmembrane region" description="Helical" evidence="8">
    <location>
        <begin position="500"/>
        <end position="520"/>
    </location>
</feature>
<dbReference type="SUPFAM" id="SSF81338">
    <property type="entry name" value="Aquaporin-like"/>
    <property type="match status" value="1"/>
</dbReference>